<evidence type="ECO:0000313" key="1">
    <source>
        <dbReference type="EMBL" id="GAG09203.1"/>
    </source>
</evidence>
<evidence type="ECO:0008006" key="2">
    <source>
        <dbReference type="Google" id="ProtNLM"/>
    </source>
</evidence>
<dbReference type="EMBL" id="BARS01025875">
    <property type="protein sequence ID" value="GAG09203.1"/>
    <property type="molecule type" value="Genomic_DNA"/>
</dbReference>
<dbReference type="InterPro" id="IPR036237">
    <property type="entry name" value="Xyl_isomerase-like_sf"/>
</dbReference>
<dbReference type="Gene3D" id="3.20.20.150">
    <property type="entry name" value="Divalent-metal-dependent TIM barrel enzymes"/>
    <property type="match status" value="1"/>
</dbReference>
<comment type="caution">
    <text evidence="1">The sequence shown here is derived from an EMBL/GenBank/DDBJ whole genome shotgun (WGS) entry which is preliminary data.</text>
</comment>
<name>X0V9N9_9ZZZZ</name>
<organism evidence="1">
    <name type="scientific">marine sediment metagenome</name>
    <dbReference type="NCBI Taxonomy" id="412755"/>
    <lineage>
        <taxon>unclassified sequences</taxon>
        <taxon>metagenomes</taxon>
        <taxon>ecological metagenomes</taxon>
    </lineage>
</organism>
<accession>X0V9N9</accession>
<dbReference type="AlphaFoldDB" id="X0V9N9"/>
<proteinExistence type="predicted"/>
<gene>
    <name evidence="1" type="ORF">S01H1_40838</name>
</gene>
<reference evidence="1" key="1">
    <citation type="journal article" date="2014" name="Front. Microbiol.">
        <title>High frequency of phylogenetically diverse reductive dehalogenase-homologous genes in deep subseafloor sedimentary metagenomes.</title>
        <authorList>
            <person name="Kawai M."/>
            <person name="Futagami T."/>
            <person name="Toyoda A."/>
            <person name="Takaki Y."/>
            <person name="Nishi S."/>
            <person name="Hori S."/>
            <person name="Arai W."/>
            <person name="Tsubouchi T."/>
            <person name="Morono Y."/>
            <person name="Uchiyama I."/>
            <person name="Ito T."/>
            <person name="Fujiyama A."/>
            <person name="Inagaki F."/>
            <person name="Takami H."/>
        </authorList>
    </citation>
    <scope>NUCLEOTIDE SEQUENCE</scope>
    <source>
        <strain evidence="1">Expedition CK06-06</strain>
    </source>
</reference>
<sequence length="102" mass="11552">MLCDNVKGLGVTLDPSHYICGPHGGKSIEKLMKYVYHVVLRDTSKEELQVRVGQGKVEYGKLISQLLKARYNRTLSVNIREMAGVDHLGELRKMRLLLESLL</sequence>
<dbReference type="SUPFAM" id="SSF51658">
    <property type="entry name" value="Xylose isomerase-like"/>
    <property type="match status" value="1"/>
</dbReference>
<protein>
    <recommendedName>
        <fullName evidence="2">Xylose isomerase-like TIM barrel domain-containing protein</fullName>
    </recommendedName>
</protein>